<comment type="caution">
    <text evidence="7">The sequence shown here is derived from an EMBL/GenBank/DDBJ whole genome shotgun (WGS) entry which is preliminary data.</text>
</comment>
<dbReference type="Pfam" id="PF00335">
    <property type="entry name" value="Tetraspanin"/>
    <property type="match status" value="1"/>
</dbReference>
<feature type="transmembrane region" description="Helical" evidence="6">
    <location>
        <begin position="48"/>
        <end position="67"/>
    </location>
</feature>
<keyword evidence="8" id="KW-1185">Reference proteome</keyword>
<evidence type="ECO:0000313" key="7">
    <source>
        <dbReference type="EMBL" id="KAJ8889762.1"/>
    </source>
</evidence>
<organism evidence="7 8">
    <name type="scientific">Dryococelus australis</name>
    <dbReference type="NCBI Taxonomy" id="614101"/>
    <lineage>
        <taxon>Eukaryota</taxon>
        <taxon>Metazoa</taxon>
        <taxon>Ecdysozoa</taxon>
        <taxon>Arthropoda</taxon>
        <taxon>Hexapoda</taxon>
        <taxon>Insecta</taxon>
        <taxon>Pterygota</taxon>
        <taxon>Neoptera</taxon>
        <taxon>Polyneoptera</taxon>
        <taxon>Phasmatodea</taxon>
        <taxon>Verophasmatodea</taxon>
        <taxon>Anareolatae</taxon>
        <taxon>Phasmatidae</taxon>
        <taxon>Eurycanthinae</taxon>
        <taxon>Dryococelus</taxon>
    </lineage>
</organism>
<dbReference type="InterPro" id="IPR018503">
    <property type="entry name" value="Tetraspanin_CS"/>
</dbReference>
<comment type="similarity">
    <text evidence="2">Belongs to the tetraspanin (TM4SF) family.</text>
</comment>
<accession>A0ABQ9HZS5</accession>
<dbReference type="PANTHER" id="PTHR19282:SF273">
    <property type="entry name" value="TETRASPANIN"/>
    <property type="match status" value="1"/>
</dbReference>
<gene>
    <name evidence="7" type="ORF">PR048_009265</name>
</gene>
<reference evidence="7 8" key="1">
    <citation type="submission" date="2023-02" db="EMBL/GenBank/DDBJ databases">
        <title>LHISI_Scaffold_Assembly.</title>
        <authorList>
            <person name="Stuart O.P."/>
            <person name="Cleave R."/>
            <person name="Magrath M.J.L."/>
            <person name="Mikheyev A.S."/>
        </authorList>
    </citation>
    <scope>NUCLEOTIDE SEQUENCE [LARGE SCALE GENOMIC DNA]</scope>
    <source>
        <strain evidence="7">Daus_M_001</strain>
        <tissue evidence="7">Leg muscle</tissue>
    </source>
</reference>
<feature type="transmembrane region" description="Helical" evidence="6">
    <location>
        <begin position="79"/>
        <end position="105"/>
    </location>
</feature>
<keyword evidence="3 6" id="KW-0812">Transmembrane</keyword>
<dbReference type="EMBL" id="JARBHB010000003">
    <property type="protein sequence ID" value="KAJ8889762.1"/>
    <property type="molecule type" value="Genomic_DNA"/>
</dbReference>
<name>A0ABQ9HZS5_9NEOP</name>
<proteinExistence type="inferred from homology"/>
<feature type="transmembrane region" description="Helical" evidence="6">
    <location>
        <begin position="111"/>
        <end position="135"/>
    </location>
</feature>
<keyword evidence="4 6" id="KW-1133">Transmembrane helix</keyword>
<evidence type="ECO:0000256" key="1">
    <source>
        <dbReference type="ARBA" id="ARBA00004141"/>
    </source>
</evidence>
<dbReference type="PRINTS" id="PR00259">
    <property type="entry name" value="TMFOUR"/>
</dbReference>
<dbReference type="InterPro" id="IPR018499">
    <property type="entry name" value="Tetraspanin/Peripherin"/>
</dbReference>
<dbReference type="PANTHER" id="PTHR19282">
    <property type="entry name" value="TETRASPANIN"/>
    <property type="match status" value="1"/>
</dbReference>
<evidence type="ECO:0000256" key="6">
    <source>
        <dbReference type="SAM" id="Phobius"/>
    </source>
</evidence>
<evidence type="ECO:0000256" key="4">
    <source>
        <dbReference type="ARBA" id="ARBA00022989"/>
    </source>
</evidence>
<dbReference type="PROSITE" id="PS00421">
    <property type="entry name" value="TM4_1"/>
    <property type="match status" value="1"/>
</dbReference>
<evidence type="ECO:0000256" key="5">
    <source>
        <dbReference type="ARBA" id="ARBA00023136"/>
    </source>
</evidence>
<evidence type="ECO:0000313" key="8">
    <source>
        <dbReference type="Proteomes" id="UP001159363"/>
    </source>
</evidence>
<dbReference type="Proteomes" id="UP001159363">
    <property type="component" value="Chromosome 3"/>
</dbReference>
<evidence type="ECO:0000256" key="2">
    <source>
        <dbReference type="ARBA" id="ARBA00006840"/>
    </source>
</evidence>
<keyword evidence="5 6" id="KW-0472">Membrane</keyword>
<comment type="subcellular location">
    <subcellularLocation>
        <location evidence="1">Membrane</location>
        <topology evidence="1">Multi-pass membrane protein</topology>
    </subcellularLocation>
</comment>
<sequence length="209" mass="22743">MLLTARSYELARVIEVSMKRRRNDRASGTGDPRESLPVASSGMIHTESVQVCGLGVVAAGGAVMYTMRQHEHFVSSPLLATPVVLIIAGCFIFLVAFLGCCGAIRESYNMLIAFAVLLLIIFVVQLAAGIAAGVAKDGLSTALKEIMKDSMDDAAHSRDADVNAWDRLQKEVRCSSPFPLVRVYVSMVTSHVRRYFETMSIFSRSGISH</sequence>
<evidence type="ECO:0000256" key="3">
    <source>
        <dbReference type="ARBA" id="ARBA00022692"/>
    </source>
</evidence>
<evidence type="ECO:0008006" key="9">
    <source>
        <dbReference type="Google" id="ProtNLM"/>
    </source>
</evidence>
<protein>
    <recommendedName>
        <fullName evidence="9">Tetraspanin</fullName>
    </recommendedName>
</protein>